<reference evidence="1" key="1">
    <citation type="submission" date="2022-08" db="UniProtKB">
        <authorList>
            <consortium name="EnsemblMetazoa"/>
        </authorList>
    </citation>
    <scope>IDENTIFICATION</scope>
    <source>
        <strain evidence="1">EBRO</strain>
    </source>
</reference>
<dbReference type="VEuPathDB" id="VectorBase:AATE004375"/>
<dbReference type="EnsemblMetazoa" id="AATE004375-RA">
    <property type="protein sequence ID" value="AATE004375-PA.1"/>
    <property type="gene ID" value="AATE004375"/>
</dbReference>
<evidence type="ECO:0000313" key="1">
    <source>
        <dbReference type="EnsemblMetazoa" id="AATE004375-PA.1"/>
    </source>
</evidence>
<organism evidence="1">
    <name type="scientific">Anopheles atroparvus</name>
    <name type="common">European mosquito</name>
    <dbReference type="NCBI Taxonomy" id="41427"/>
    <lineage>
        <taxon>Eukaryota</taxon>
        <taxon>Metazoa</taxon>
        <taxon>Ecdysozoa</taxon>
        <taxon>Arthropoda</taxon>
        <taxon>Hexapoda</taxon>
        <taxon>Insecta</taxon>
        <taxon>Pterygota</taxon>
        <taxon>Neoptera</taxon>
        <taxon>Endopterygota</taxon>
        <taxon>Diptera</taxon>
        <taxon>Nematocera</taxon>
        <taxon>Culicoidea</taxon>
        <taxon>Culicidae</taxon>
        <taxon>Anophelinae</taxon>
        <taxon>Anopheles</taxon>
    </lineage>
</organism>
<dbReference type="AlphaFoldDB" id="A0A182IS03"/>
<proteinExistence type="predicted"/>
<name>A0A182IS03_ANOAO</name>
<protein>
    <submittedName>
        <fullName evidence="1">Uncharacterized protein</fullName>
    </submittedName>
</protein>
<accession>A0A182IS03</accession>
<sequence length="363" mass="39587">MSGRVMKEMFLNSIAKVADAFGELNTYRSTSIRAASSSSRDALGCVVSELRMRGGDVQRVGHRQFLLEGDDVRDGAAKVLEQLPLGLRHAAHVAHPHRRQIVGREKVQPADDTQMAQVLPLLAQMGQGERERELEARAEKGGPREQIAEEVAVLERNPLLEVVHGPADLRVGRADGSRIFAGGAAEQSEVVLRVYPHDQVARETDVHTAPIRPVAAIDGDRFGRLVGVGVVQQRNQQPVRRQHRPDLRWDLEDLVHAVVRAKLALADGPYKVHREHLGRDEPFDLFQLGDAEVEGKLVRVQVAGTFDDAARDALGSGGGDLAPVPSSCPWTTYRGKYCIGGWGMSGCVSSMQCTSLISGTRNS</sequence>